<comment type="similarity">
    <text evidence="1">Belongs to the PC-esterase family.</text>
</comment>
<dbReference type="Gene3D" id="3.40.50.1110">
    <property type="entry name" value="SGNH hydrolase"/>
    <property type="match status" value="1"/>
</dbReference>
<protein>
    <recommendedName>
        <fullName evidence="5">SGNH domain-containing protein</fullName>
    </recommendedName>
</protein>
<dbReference type="InterPro" id="IPR036514">
    <property type="entry name" value="SGNH_hydro_sf"/>
</dbReference>
<evidence type="ECO:0000313" key="3">
    <source>
        <dbReference type="EMBL" id="CAI5442002.1"/>
    </source>
</evidence>
<feature type="compositionally biased region" description="Polar residues" evidence="2">
    <location>
        <begin position="455"/>
        <end position="464"/>
    </location>
</feature>
<accession>A0A9P1IEY7</accession>
<keyword evidence="4" id="KW-1185">Reference proteome</keyword>
<dbReference type="PANTHER" id="PTHR14469">
    <property type="entry name" value="SARCOMA ANTIGEN NY-SAR-23"/>
    <property type="match status" value="1"/>
</dbReference>
<reference evidence="3" key="1">
    <citation type="submission" date="2022-11" db="EMBL/GenBank/DDBJ databases">
        <authorList>
            <person name="Kikuchi T."/>
        </authorList>
    </citation>
    <scope>NUCLEOTIDE SEQUENCE</scope>
    <source>
        <strain evidence="3">PS1010</strain>
    </source>
</reference>
<evidence type="ECO:0000256" key="1">
    <source>
        <dbReference type="ARBA" id="ARBA00037957"/>
    </source>
</evidence>
<name>A0A9P1IEY7_9PELO</name>
<dbReference type="SUPFAM" id="SSF52266">
    <property type="entry name" value="SGNH hydrolase"/>
    <property type="match status" value="1"/>
</dbReference>
<dbReference type="AlphaFoldDB" id="A0A9P1IEY7"/>
<gene>
    <name evidence="3" type="ORF">CAMP_LOCUS4639</name>
</gene>
<dbReference type="Proteomes" id="UP001152747">
    <property type="component" value="Unassembled WGS sequence"/>
</dbReference>
<evidence type="ECO:0000313" key="4">
    <source>
        <dbReference type="Proteomes" id="UP001152747"/>
    </source>
</evidence>
<feature type="compositionally biased region" description="Acidic residues" evidence="2">
    <location>
        <begin position="466"/>
        <end position="482"/>
    </location>
</feature>
<feature type="region of interest" description="Disordered" evidence="2">
    <location>
        <begin position="447"/>
        <end position="512"/>
    </location>
</feature>
<sequence>MDTYLGAEIPENWVKDKLRAMDAGDADWINQNIFWYDKKIARSIFMNKHVVFIGDSLIRAMYKDLLSLLRHGNLTDPRDLKFPNETHFEDDHQIDILPLEMNRVFRQAREFQSNHHLIQYFFTSRAMRKEHEKILLLMVEKNEIPDIIIMNSAIWDVSRYHLESERNTKRLDNEIKTIDEYLHRLSMFLRRVRTILKPGAKFIWVLFPVVTESQKDRGFINTNWLSYYHIRIRLMEANMRAAKIVKEAGFDVLDLSFHFRSSGFELFRALDGVHWDNLATRFMNQLLVGHLIMTQKIKSEVLAKISDLVKDRIAPHNRCEYFDRSLKFLEKMANPGENEGEEEEEDSVEAFRTQVLQEIDQSNSQHPISGLIETLRLFVIFKRYCRKLRRDQDSIQISMKNAPEKAKEVFDNFGEMWRELSSELQNLRSFWSSQPHSTRKITLQRLGRKRRLQQDPSSSVNYVSQEDMDIVAENEETSEDESEVRISEQKAQNDPNLMESRRNHQSIPRNGHENRIFEQRLVQNGPVSAQDQHRPVIPQNYRLTTPELARIPLPAPQLFLAQNVVQNDLVHHLPVFSRNVVQNRPVVAQTAVQNGQVPAPIVPNPNGHENSNSDDDCQIIEI</sequence>
<organism evidence="3 4">
    <name type="scientific">Caenorhabditis angaria</name>
    <dbReference type="NCBI Taxonomy" id="860376"/>
    <lineage>
        <taxon>Eukaryota</taxon>
        <taxon>Metazoa</taxon>
        <taxon>Ecdysozoa</taxon>
        <taxon>Nematoda</taxon>
        <taxon>Chromadorea</taxon>
        <taxon>Rhabditida</taxon>
        <taxon>Rhabditina</taxon>
        <taxon>Rhabditomorpha</taxon>
        <taxon>Rhabditoidea</taxon>
        <taxon>Rhabditidae</taxon>
        <taxon>Peloderinae</taxon>
        <taxon>Caenorhabditis</taxon>
    </lineage>
</organism>
<comment type="caution">
    <text evidence="3">The sequence shown here is derived from an EMBL/GenBank/DDBJ whole genome shotgun (WGS) entry which is preliminary data.</text>
</comment>
<dbReference type="PANTHER" id="PTHR14469:SF0">
    <property type="entry name" value="FAMILY WITH SEQUENCE SIMILARITY 113"/>
    <property type="match status" value="1"/>
</dbReference>
<evidence type="ECO:0008006" key="5">
    <source>
        <dbReference type="Google" id="ProtNLM"/>
    </source>
</evidence>
<dbReference type="EMBL" id="CANHGI010000002">
    <property type="protein sequence ID" value="CAI5442002.1"/>
    <property type="molecule type" value="Genomic_DNA"/>
</dbReference>
<evidence type="ECO:0000256" key="2">
    <source>
        <dbReference type="SAM" id="MobiDB-lite"/>
    </source>
</evidence>
<proteinExistence type="inferred from homology"/>
<feature type="region of interest" description="Disordered" evidence="2">
    <location>
        <begin position="597"/>
        <end position="616"/>
    </location>
</feature>
<dbReference type="OrthoDB" id="9975373at2759"/>